<dbReference type="RefSeq" id="WP_105239338.1">
    <property type="nucleotide sequence ID" value="NZ_CP023270.1"/>
</dbReference>
<evidence type="ECO:0000313" key="2">
    <source>
        <dbReference type="EMBL" id="AVJ28554.1"/>
    </source>
</evidence>
<reference evidence="2 3" key="1">
    <citation type="submission" date="2017-09" db="EMBL/GenBank/DDBJ databases">
        <title>Genomic, metabolic, and phenotypic characteristics of bacterial isolates from the natural microbiome of the model nematode Caenorhabditis elegans.</title>
        <authorList>
            <person name="Zimmermann J."/>
            <person name="Obeng N."/>
            <person name="Yang W."/>
            <person name="Obeng O."/>
            <person name="Kissoyan K."/>
            <person name="Pees B."/>
            <person name="Dirksen P."/>
            <person name="Hoppner M."/>
            <person name="Franke A."/>
            <person name="Rosenstiel P."/>
            <person name="Leippe M."/>
            <person name="Dierking K."/>
            <person name="Kaleta C."/>
            <person name="Schulenburg H."/>
        </authorList>
    </citation>
    <scope>NUCLEOTIDE SEQUENCE [LARGE SCALE GENOMIC DNA]</scope>
    <source>
        <strain evidence="2 3">MYb73</strain>
    </source>
</reference>
<keyword evidence="1" id="KW-1133">Transmembrane helix</keyword>
<keyword evidence="1" id="KW-0812">Transmembrane</keyword>
<dbReference type="OrthoDB" id="8656030at2"/>
<dbReference type="AlphaFoldDB" id="A0A2S0I9D5"/>
<sequence length="192" mass="21576">MSSELADWKRALLPCRIPAIAALVLAGIAIYCFNAAKDIRLPYDPAKLNTISLRVDKVASCDTKAKIRGRWESYGALCVYSGNYPYMVFKFFEATYKVPYTEGERVEFTVVENDAQLTDSTIALQYNMAIPVRVYGVRKDGETLVDAKLVHDANYARKMKFNMNGWIALILAAGAAVITFKRARKILNEGMW</sequence>
<dbReference type="Proteomes" id="UP000239477">
    <property type="component" value="Chromosome"/>
</dbReference>
<proteinExistence type="predicted"/>
<gene>
    <name evidence="2" type="ORF">CLM73_16345</name>
</gene>
<keyword evidence="3" id="KW-1185">Reference proteome</keyword>
<accession>A0A2S0I9D5</accession>
<protein>
    <submittedName>
        <fullName evidence="2">Uncharacterized protein</fullName>
    </submittedName>
</protein>
<feature type="transmembrane region" description="Helical" evidence="1">
    <location>
        <begin position="17"/>
        <end position="36"/>
    </location>
</feature>
<dbReference type="EMBL" id="CP023270">
    <property type="protein sequence ID" value="AVJ28554.1"/>
    <property type="molecule type" value="Genomic_DNA"/>
</dbReference>
<organism evidence="2 3">
    <name type="scientific">Achromobacter spanius</name>
    <dbReference type="NCBI Taxonomy" id="217203"/>
    <lineage>
        <taxon>Bacteria</taxon>
        <taxon>Pseudomonadati</taxon>
        <taxon>Pseudomonadota</taxon>
        <taxon>Betaproteobacteria</taxon>
        <taxon>Burkholderiales</taxon>
        <taxon>Alcaligenaceae</taxon>
        <taxon>Achromobacter</taxon>
    </lineage>
</organism>
<evidence type="ECO:0000256" key="1">
    <source>
        <dbReference type="SAM" id="Phobius"/>
    </source>
</evidence>
<name>A0A2S0I9D5_9BURK</name>
<feature type="transmembrane region" description="Helical" evidence="1">
    <location>
        <begin position="165"/>
        <end position="183"/>
    </location>
</feature>
<keyword evidence="1" id="KW-0472">Membrane</keyword>
<evidence type="ECO:0000313" key="3">
    <source>
        <dbReference type="Proteomes" id="UP000239477"/>
    </source>
</evidence>